<name>A0A8S2YF09_9BILA</name>
<evidence type="ECO:0000313" key="2">
    <source>
        <dbReference type="EMBL" id="CAF4446693.1"/>
    </source>
</evidence>
<evidence type="ECO:0000313" key="5">
    <source>
        <dbReference type="EMBL" id="CAF5226159.1"/>
    </source>
</evidence>
<feature type="non-terminal residue" evidence="3">
    <location>
        <position position="55"/>
    </location>
</feature>
<organism evidence="3 6">
    <name type="scientific">Rotaria magnacalcarata</name>
    <dbReference type="NCBI Taxonomy" id="392030"/>
    <lineage>
        <taxon>Eukaryota</taxon>
        <taxon>Metazoa</taxon>
        <taxon>Spiralia</taxon>
        <taxon>Gnathifera</taxon>
        <taxon>Rotifera</taxon>
        <taxon>Eurotatoria</taxon>
        <taxon>Bdelloidea</taxon>
        <taxon>Philodinida</taxon>
        <taxon>Philodinidae</taxon>
        <taxon>Rotaria</taxon>
    </lineage>
</organism>
<protein>
    <submittedName>
        <fullName evidence="3">Uncharacterized protein</fullName>
    </submittedName>
</protein>
<reference evidence="3" key="1">
    <citation type="submission" date="2021-02" db="EMBL/GenBank/DDBJ databases">
        <authorList>
            <person name="Nowell W R."/>
        </authorList>
    </citation>
    <scope>NUCLEOTIDE SEQUENCE</scope>
</reference>
<evidence type="ECO:0000256" key="1">
    <source>
        <dbReference type="SAM" id="MobiDB-lite"/>
    </source>
</evidence>
<dbReference type="AlphaFoldDB" id="A0A8S2YF09"/>
<feature type="non-terminal residue" evidence="3">
    <location>
        <position position="1"/>
    </location>
</feature>
<dbReference type="Proteomes" id="UP000681720">
    <property type="component" value="Unassembled WGS sequence"/>
</dbReference>
<evidence type="ECO:0000313" key="4">
    <source>
        <dbReference type="EMBL" id="CAF4658518.1"/>
    </source>
</evidence>
<proteinExistence type="predicted"/>
<dbReference type="EMBL" id="CAJOBH010065595">
    <property type="protein sequence ID" value="CAF4446693.1"/>
    <property type="molecule type" value="Genomic_DNA"/>
</dbReference>
<feature type="compositionally biased region" description="Polar residues" evidence="1">
    <location>
        <begin position="1"/>
        <end position="24"/>
    </location>
</feature>
<dbReference type="EMBL" id="CAJOBI010116806">
    <property type="protein sequence ID" value="CAF4658518.1"/>
    <property type="molecule type" value="Genomic_DNA"/>
</dbReference>
<evidence type="ECO:0000313" key="6">
    <source>
        <dbReference type="Proteomes" id="UP000681720"/>
    </source>
</evidence>
<feature type="compositionally biased region" description="Polar residues" evidence="1">
    <location>
        <begin position="36"/>
        <end position="55"/>
    </location>
</feature>
<gene>
    <name evidence="2" type="ORF">BYL167_LOCUS33563</name>
    <name evidence="3" type="ORF">GIL414_LOCUS36876</name>
    <name evidence="4" type="ORF">SMN809_LOCUS41400</name>
    <name evidence="5" type="ORF">SMN809_LOCUS84661</name>
</gene>
<feature type="region of interest" description="Disordered" evidence="1">
    <location>
        <begin position="1"/>
        <end position="55"/>
    </location>
</feature>
<dbReference type="EMBL" id="CAJOBI010360971">
    <property type="protein sequence ID" value="CAF5226159.1"/>
    <property type="molecule type" value="Genomic_DNA"/>
</dbReference>
<comment type="caution">
    <text evidence="3">The sequence shown here is derived from an EMBL/GenBank/DDBJ whole genome shotgun (WGS) entry which is preliminary data.</text>
</comment>
<accession>A0A8S2YF09</accession>
<evidence type="ECO:0000313" key="3">
    <source>
        <dbReference type="EMBL" id="CAF4551932.1"/>
    </source>
</evidence>
<sequence length="55" mass="6047">LFDLNGNSQGLDSSLFDNRQTNTLYLPPPTTTSSSNMGWNTTNTRPSNHLAFTTV</sequence>
<dbReference type="EMBL" id="CAJOBJ010093074">
    <property type="protein sequence ID" value="CAF4551932.1"/>
    <property type="molecule type" value="Genomic_DNA"/>
</dbReference>
<dbReference type="Proteomes" id="UP000681967">
    <property type="component" value="Unassembled WGS sequence"/>
</dbReference>
<dbReference type="Proteomes" id="UP000676336">
    <property type="component" value="Unassembled WGS sequence"/>
</dbReference>